<organism evidence="1 2">
    <name type="scientific">Rhododendron molle</name>
    <name type="common">Chinese azalea</name>
    <name type="synonym">Azalea mollis</name>
    <dbReference type="NCBI Taxonomy" id="49168"/>
    <lineage>
        <taxon>Eukaryota</taxon>
        <taxon>Viridiplantae</taxon>
        <taxon>Streptophyta</taxon>
        <taxon>Embryophyta</taxon>
        <taxon>Tracheophyta</taxon>
        <taxon>Spermatophyta</taxon>
        <taxon>Magnoliopsida</taxon>
        <taxon>eudicotyledons</taxon>
        <taxon>Gunneridae</taxon>
        <taxon>Pentapetalae</taxon>
        <taxon>asterids</taxon>
        <taxon>Ericales</taxon>
        <taxon>Ericaceae</taxon>
        <taxon>Ericoideae</taxon>
        <taxon>Rhodoreae</taxon>
        <taxon>Rhododendron</taxon>
    </lineage>
</organism>
<proteinExistence type="predicted"/>
<dbReference type="EMBL" id="CM046389">
    <property type="protein sequence ID" value="KAI8566594.1"/>
    <property type="molecule type" value="Genomic_DNA"/>
</dbReference>
<accession>A0ACC0PN93</accession>
<evidence type="ECO:0000313" key="1">
    <source>
        <dbReference type="EMBL" id="KAI8566594.1"/>
    </source>
</evidence>
<keyword evidence="2" id="KW-1185">Reference proteome</keyword>
<comment type="caution">
    <text evidence="1">The sequence shown here is derived from an EMBL/GenBank/DDBJ whole genome shotgun (WGS) entry which is preliminary data.</text>
</comment>
<protein>
    <submittedName>
        <fullName evidence="1">Uncharacterized protein</fullName>
    </submittedName>
</protein>
<gene>
    <name evidence="1" type="ORF">RHMOL_Rhmol02G0053000</name>
</gene>
<reference evidence="1" key="1">
    <citation type="submission" date="2022-02" db="EMBL/GenBank/DDBJ databases">
        <title>Plant Genome Project.</title>
        <authorList>
            <person name="Zhang R.-G."/>
        </authorList>
    </citation>
    <scope>NUCLEOTIDE SEQUENCE</scope>
    <source>
        <strain evidence="1">AT1</strain>
    </source>
</reference>
<sequence length="97" mass="9932">MHFDGVGSGVAQYRGVFDEEAGAFGSWKAADHWNDGVVGGSICGGFDVNGSGSSRTKKVGGSGGNISGGDGGLFVKRAPPPFVKKLFHLVTDPNAEF</sequence>
<dbReference type="Proteomes" id="UP001062846">
    <property type="component" value="Chromosome 2"/>
</dbReference>
<name>A0ACC0PN93_RHOML</name>
<evidence type="ECO:0000313" key="2">
    <source>
        <dbReference type="Proteomes" id="UP001062846"/>
    </source>
</evidence>